<keyword evidence="3" id="KW-1185">Reference proteome</keyword>
<dbReference type="OrthoDB" id="11472at2157"/>
<gene>
    <name evidence="2" type="ORF">HZS54_25670</name>
</gene>
<feature type="compositionally biased region" description="Polar residues" evidence="1">
    <location>
        <begin position="257"/>
        <end position="268"/>
    </location>
</feature>
<dbReference type="Proteomes" id="UP000509346">
    <property type="component" value="Chromosome"/>
</dbReference>
<organism evidence="2 3">
    <name type="scientific">Halosimplex pelagicum</name>
    <dbReference type="NCBI Taxonomy" id="869886"/>
    <lineage>
        <taxon>Archaea</taxon>
        <taxon>Methanobacteriati</taxon>
        <taxon>Methanobacteriota</taxon>
        <taxon>Stenosarchaea group</taxon>
        <taxon>Halobacteria</taxon>
        <taxon>Halobacteriales</taxon>
        <taxon>Haloarculaceae</taxon>
        <taxon>Halosimplex</taxon>
    </lineage>
</organism>
<dbReference type="AlphaFoldDB" id="A0A7D5T8D2"/>
<dbReference type="GeneID" id="56086057"/>
<reference evidence="2 3" key="1">
    <citation type="submission" date="2020-07" db="EMBL/GenBank/DDBJ databases">
        <title>Halosimplex litoreum sp. nov. and Halosimplex rubrum sp. nov., isolated from different salt environments.</title>
        <authorList>
            <person name="Cui H."/>
        </authorList>
    </citation>
    <scope>NUCLEOTIDE SEQUENCE [LARGE SCALE GENOMIC DNA]</scope>
    <source>
        <strain evidence="2 3">R2</strain>
    </source>
</reference>
<dbReference type="EMBL" id="CP058909">
    <property type="protein sequence ID" value="QLH84808.1"/>
    <property type="molecule type" value="Genomic_DNA"/>
</dbReference>
<feature type="compositionally biased region" description="Polar residues" evidence="1">
    <location>
        <begin position="471"/>
        <end position="487"/>
    </location>
</feature>
<dbReference type="Pfam" id="PF18780">
    <property type="entry name" value="HNH_repeat"/>
    <property type="match status" value="7"/>
</dbReference>
<dbReference type="InterPro" id="IPR041025">
    <property type="entry name" value="HNH_repeat"/>
</dbReference>
<dbReference type="KEGG" id="hpel:HZS54_25670"/>
<accession>A0A7D5T8D2</accession>
<evidence type="ECO:0000313" key="2">
    <source>
        <dbReference type="EMBL" id="QLH84808.1"/>
    </source>
</evidence>
<evidence type="ECO:0000313" key="3">
    <source>
        <dbReference type="Proteomes" id="UP000509346"/>
    </source>
</evidence>
<evidence type="ECO:0000256" key="1">
    <source>
        <dbReference type="SAM" id="MobiDB-lite"/>
    </source>
</evidence>
<feature type="region of interest" description="Disordered" evidence="1">
    <location>
        <begin position="433"/>
        <end position="487"/>
    </location>
</feature>
<proteinExistence type="predicted"/>
<feature type="compositionally biased region" description="Basic and acidic residues" evidence="1">
    <location>
        <begin position="269"/>
        <end position="289"/>
    </location>
</feature>
<protein>
    <submittedName>
        <fullName evidence="2">Uncharacterized protein</fullName>
    </submittedName>
</protein>
<name>A0A7D5T8D2_9EURY</name>
<sequence length="647" mass="71906">MDSTSEESGDQPSATDLLSELRRLDGSTDGLPYPSDLTDQGAYALQDFQDQFGSWDEALEAAGINKRNYLLTELDRVTTELGEKPTQSEMNRLGEYSSSMYARFFGSWSSAKEQLDDWCPENHTQNEKSAPNSSSVDKEVLIGEIQRFSEALDETPTKELVASHGDYSIAAYISVFDSWENALQEAGVSSRSASDHETRKYSNVEILDAIKETAHAVGNNPTTTEVNHHTDLSAGLASLRFGSWDAAVDLAQFKFNSTEKSQKQTQNNKGDESKRSDRNSSEREPRKQDSNYQTEVEQVDDATDSVKTEGQLEYNNEELITYLKDLAELFDEPPSKEYVEAYGAYPARAFEKAFGSWAQAISAADLQPIDHERRNNRDKNRVEILDSIVEYATRIEDIPDPLEISKHTELYATTVDERFGSVSNAIEEAGITEEAFKSKSQQSVPSTQTTEPRYESPSPTADGVKQELQRLGTQPDSPPTATTFEHQSELSVVTVRDHFGTWKQALADAGYDGTAASEGDVALQGYTDSEIVEELRRVALHVGYEPTTGDFDSIADFSSQTVKNRFDSWTGALGEAHIRDISSEGIDELKSKYQFPSQSSLLDEINHIDSAISGRITPADIESFARYPAIYFREEFGSIAEAIEQSD</sequence>
<feature type="compositionally biased region" description="Polar residues" evidence="1">
    <location>
        <begin position="438"/>
        <end position="451"/>
    </location>
</feature>
<dbReference type="RefSeq" id="WP_179919885.1">
    <property type="nucleotide sequence ID" value="NZ_CP058909.1"/>
</dbReference>
<feature type="region of interest" description="Disordered" evidence="1">
    <location>
        <begin position="257"/>
        <end position="311"/>
    </location>
</feature>